<dbReference type="SUPFAM" id="SSF51126">
    <property type="entry name" value="Pectin lyase-like"/>
    <property type="match status" value="2"/>
</dbReference>
<organism evidence="4 5">
    <name type="scientific">Roseibacillus persicicus</name>
    <dbReference type="NCBI Taxonomy" id="454148"/>
    <lineage>
        <taxon>Bacteria</taxon>
        <taxon>Pseudomonadati</taxon>
        <taxon>Verrucomicrobiota</taxon>
        <taxon>Verrucomicrobiia</taxon>
        <taxon>Verrucomicrobiales</taxon>
        <taxon>Verrucomicrobiaceae</taxon>
        <taxon>Roseibacillus</taxon>
    </lineage>
</organism>
<dbReference type="InterPro" id="IPR039448">
    <property type="entry name" value="Beta_helix"/>
</dbReference>
<reference evidence="4" key="1">
    <citation type="journal article" date="2014" name="Int. J. Syst. Evol. Microbiol.">
        <title>Complete genome sequence of Corynebacterium casei LMG S-19264T (=DSM 44701T), isolated from a smear-ripened cheese.</title>
        <authorList>
            <consortium name="US DOE Joint Genome Institute (JGI-PGF)"/>
            <person name="Walter F."/>
            <person name="Albersmeier A."/>
            <person name="Kalinowski J."/>
            <person name="Ruckert C."/>
        </authorList>
    </citation>
    <scope>NUCLEOTIDE SEQUENCE</scope>
    <source>
        <strain evidence="4">KCTC 12988</strain>
    </source>
</reference>
<feature type="signal peptide" evidence="2">
    <location>
        <begin position="1"/>
        <end position="32"/>
    </location>
</feature>
<keyword evidence="5" id="KW-1185">Reference proteome</keyword>
<feature type="chain" id="PRO_5036896087" description="Right handed beta helix domain-containing protein" evidence="2">
    <location>
        <begin position="33"/>
        <end position="837"/>
    </location>
</feature>
<dbReference type="InterPro" id="IPR059226">
    <property type="entry name" value="Choice_anch_Q_dom"/>
</dbReference>
<dbReference type="NCBIfam" id="NF041518">
    <property type="entry name" value="choice_anch_Q"/>
    <property type="match status" value="1"/>
</dbReference>
<dbReference type="InterPro" id="IPR006626">
    <property type="entry name" value="PbH1"/>
</dbReference>
<keyword evidence="2" id="KW-0732">Signal</keyword>
<evidence type="ECO:0000256" key="1">
    <source>
        <dbReference type="SAM" id="MobiDB-lite"/>
    </source>
</evidence>
<dbReference type="Gene3D" id="2.160.20.10">
    <property type="entry name" value="Single-stranded right-handed beta-helix, Pectin lyase-like"/>
    <property type="match status" value="1"/>
</dbReference>
<name>A0A918WM68_9BACT</name>
<sequence length="837" mass="88209">MKNNQHRKTRIASNPLSNVLLCSMAGLLPVAAGTIVVTTADDQLDAPGSGGLISLREAIRDAPDEATTIEFDESLSGAIFALDPSLGSLIVADPDAGTSPTDTGRLTFDATGLASPPRISSPTLNETSGAALEVTGRSVRLRNMVIENASHQGIRVDALVDLQLENVDIRHCDHAAIWFQGFGLYMTECEIHGNIIPSSGLDEEVAAVWFDNGFTLSMNACSIYQNAGRGILCEASSSFGRSADLTNLTIAENSPKDADTPYGGISINGSLATEIRHCTIVDNAGGGLGSTSSNTRAFSSIIARNYSRETGGLLNLSDNVTSRGYNLSDDSPAALDHLTDKTNQLPRLSRIGYYGGHAPTCYPLVGSPALSAANAEDTESIDGRGYPREISTSNNSSRNLPDIGAVEVNTSTSRSLNVVSTTASVVGSLQNRLDQNTVYHHRRITFDASMSGQTFLFENIQSLANDQRVVVDASALEEPIILETGGLYSGKGSSLSLINVVLSDFNLTAQFDGSIGLNCAEVTDTSVNLTSSGRMLLNECEVHDTTTSGTYSVVSSFGAGHLQVWNSTFSNNAKTGEAHGAAILSTSSKPSELFNVTFDGNQSNNEGAAIYHEGDLLVARHCSVLDTQSSYGAFAFGPTASSRVTGCLFAGNQNSSNSSFDADVLIPSGSEDRHDFFWNWTTAISPRPDGFEAGSQNQIGADVSLRELGDYGGKVPSRPQTSDSGLLGIFSGIPARALDAIGQVPEGIRPVPGAVTETQNQGQPFASIDLISVSGNTATLTISRTPGSAWILYTGEAPNSLSATSYEVPSEAAVPVTLNVLLPSPHPEQYFMQLEED</sequence>
<dbReference type="EMBL" id="BMXI01000016">
    <property type="protein sequence ID" value="GHC63080.1"/>
    <property type="molecule type" value="Genomic_DNA"/>
</dbReference>
<dbReference type="InterPro" id="IPR012334">
    <property type="entry name" value="Pectin_lyas_fold"/>
</dbReference>
<evidence type="ECO:0000256" key="2">
    <source>
        <dbReference type="SAM" id="SignalP"/>
    </source>
</evidence>
<comment type="caution">
    <text evidence="4">The sequence shown here is derived from an EMBL/GenBank/DDBJ whole genome shotgun (WGS) entry which is preliminary data.</text>
</comment>
<proteinExistence type="predicted"/>
<gene>
    <name evidence="4" type="ORF">GCM10007100_33140</name>
</gene>
<dbReference type="RefSeq" id="WP_189572469.1">
    <property type="nucleotide sequence ID" value="NZ_BMXI01000016.1"/>
</dbReference>
<feature type="compositionally biased region" description="Polar residues" evidence="1">
    <location>
        <begin position="390"/>
        <end position="399"/>
    </location>
</feature>
<dbReference type="InterPro" id="IPR011050">
    <property type="entry name" value="Pectin_lyase_fold/virulence"/>
</dbReference>
<feature type="domain" description="Right handed beta helix" evidence="3">
    <location>
        <begin position="132"/>
        <end position="295"/>
    </location>
</feature>
<dbReference type="Pfam" id="PF13229">
    <property type="entry name" value="Beta_helix"/>
    <property type="match status" value="1"/>
</dbReference>
<protein>
    <recommendedName>
        <fullName evidence="3">Right handed beta helix domain-containing protein</fullName>
    </recommendedName>
</protein>
<dbReference type="Proteomes" id="UP000644507">
    <property type="component" value="Unassembled WGS sequence"/>
</dbReference>
<evidence type="ECO:0000259" key="3">
    <source>
        <dbReference type="Pfam" id="PF13229"/>
    </source>
</evidence>
<reference evidence="4" key="2">
    <citation type="submission" date="2020-09" db="EMBL/GenBank/DDBJ databases">
        <authorList>
            <person name="Sun Q."/>
            <person name="Kim S."/>
        </authorList>
    </citation>
    <scope>NUCLEOTIDE SEQUENCE</scope>
    <source>
        <strain evidence="4">KCTC 12988</strain>
    </source>
</reference>
<dbReference type="AlphaFoldDB" id="A0A918WM68"/>
<feature type="region of interest" description="Disordered" evidence="1">
    <location>
        <begin position="375"/>
        <end position="402"/>
    </location>
</feature>
<dbReference type="SMART" id="SM00710">
    <property type="entry name" value="PbH1"/>
    <property type="match status" value="6"/>
</dbReference>
<accession>A0A918WM68</accession>
<evidence type="ECO:0000313" key="5">
    <source>
        <dbReference type="Proteomes" id="UP000644507"/>
    </source>
</evidence>
<evidence type="ECO:0000313" key="4">
    <source>
        <dbReference type="EMBL" id="GHC63080.1"/>
    </source>
</evidence>